<sequence>MLTVQTACPLVAGARRRGPLLRPGASRRAGPLRPLRPLPATRRNSTPAGDQGHIQDQGSEGGGSAEGGDVSGPTPRTERSPPSSSSSSGGTFPDSSDRDIRTSLRDSVHPVPSGMPVTELPPTREGVAAPTDPPTMPTPLSHSAEAEAEAAAAVHGGSSGGGGGGEAHGSGEMEMRSRGSADNTSHGEASRNAM</sequence>
<dbReference type="AlphaFoldDB" id="A0A9W6BUB3"/>
<feature type="compositionally biased region" description="Basic and acidic residues" evidence="1">
    <location>
        <begin position="169"/>
        <end position="179"/>
    </location>
</feature>
<feature type="region of interest" description="Disordered" evidence="1">
    <location>
        <begin position="1"/>
        <end position="194"/>
    </location>
</feature>
<proteinExistence type="predicted"/>
<organism evidence="2 3">
    <name type="scientific">Pleodorina starrii</name>
    <dbReference type="NCBI Taxonomy" id="330485"/>
    <lineage>
        <taxon>Eukaryota</taxon>
        <taxon>Viridiplantae</taxon>
        <taxon>Chlorophyta</taxon>
        <taxon>core chlorophytes</taxon>
        <taxon>Chlorophyceae</taxon>
        <taxon>CS clade</taxon>
        <taxon>Chlamydomonadales</taxon>
        <taxon>Volvocaceae</taxon>
        <taxon>Pleodorina</taxon>
    </lineage>
</organism>
<name>A0A9W6BUB3_9CHLO</name>
<gene>
    <name evidence="2" type="primary">PLEST011039</name>
    <name evidence="2" type="ORF">PLESTB_001345200</name>
</gene>
<feature type="compositionally biased region" description="Low complexity" evidence="1">
    <location>
        <begin position="71"/>
        <end position="94"/>
    </location>
</feature>
<evidence type="ECO:0000313" key="3">
    <source>
        <dbReference type="Proteomes" id="UP001165080"/>
    </source>
</evidence>
<dbReference type="Proteomes" id="UP001165080">
    <property type="component" value="Unassembled WGS sequence"/>
</dbReference>
<feature type="compositionally biased region" description="Gly residues" evidence="1">
    <location>
        <begin position="157"/>
        <end position="168"/>
    </location>
</feature>
<feature type="compositionally biased region" description="Low complexity" evidence="1">
    <location>
        <begin position="20"/>
        <end position="43"/>
    </location>
</feature>
<feature type="compositionally biased region" description="Low complexity" evidence="1">
    <location>
        <begin position="138"/>
        <end position="156"/>
    </location>
</feature>
<evidence type="ECO:0000256" key="1">
    <source>
        <dbReference type="SAM" id="MobiDB-lite"/>
    </source>
</evidence>
<feature type="compositionally biased region" description="Basic and acidic residues" evidence="1">
    <location>
        <begin position="95"/>
        <end position="108"/>
    </location>
</feature>
<comment type="caution">
    <text evidence="2">The sequence shown here is derived from an EMBL/GenBank/DDBJ whole genome shotgun (WGS) entry which is preliminary data.</text>
</comment>
<reference evidence="2 3" key="1">
    <citation type="journal article" date="2023" name="Commun. Biol.">
        <title>Reorganization of the ancestral sex-determining regions during the evolution of trioecy in Pleodorina starrii.</title>
        <authorList>
            <person name="Takahashi K."/>
            <person name="Suzuki S."/>
            <person name="Kawai-Toyooka H."/>
            <person name="Yamamoto K."/>
            <person name="Hamaji T."/>
            <person name="Ootsuki R."/>
            <person name="Yamaguchi H."/>
            <person name="Kawachi M."/>
            <person name="Higashiyama T."/>
            <person name="Nozaki H."/>
        </authorList>
    </citation>
    <scope>NUCLEOTIDE SEQUENCE [LARGE SCALE GENOMIC DNA]</scope>
    <source>
        <strain evidence="2 3">NIES-4479</strain>
    </source>
</reference>
<keyword evidence="3" id="KW-1185">Reference proteome</keyword>
<protein>
    <submittedName>
        <fullName evidence="2">Uncharacterized protein</fullName>
    </submittedName>
</protein>
<feature type="compositionally biased region" description="Polar residues" evidence="1">
    <location>
        <begin position="180"/>
        <end position="194"/>
    </location>
</feature>
<accession>A0A9W6BUB3</accession>
<dbReference type="EMBL" id="BRXU01000022">
    <property type="protein sequence ID" value="GLC58313.1"/>
    <property type="molecule type" value="Genomic_DNA"/>
</dbReference>
<feature type="compositionally biased region" description="Gly residues" evidence="1">
    <location>
        <begin position="59"/>
        <end position="70"/>
    </location>
</feature>
<evidence type="ECO:0000313" key="2">
    <source>
        <dbReference type="EMBL" id="GLC58313.1"/>
    </source>
</evidence>